<dbReference type="CDD" id="cd17319">
    <property type="entry name" value="MFS_ExuT_GudP_like"/>
    <property type="match status" value="1"/>
</dbReference>
<evidence type="ECO:0000256" key="5">
    <source>
        <dbReference type="ARBA" id="ARBA00023136"/>
    </source>
</evidence>
<dbReference type="AlphaFoldDB" id="A0A379MV35"/>
<dbReference type="Pfam" id="PF07690">
    <property type="entry name" value="MFS_1"/>
    <property type="match status" value="1"/>
</dbReference>
<name>A0A379MV35_9PROT</name>
<gene>
    <name evidence="8" type="primary">rhmT_1</name>
    <name evidence="8" type="ORF">NCTC13291_00094</name>
</gene>
<evidence type="ECO:0000256" key="3">
    <source>
        <dbReference type="ARBA" id="ARBA00022692"/>
    </source>
</evidence>
<feature type="transmembrane region" description="Helical" evidence="6">
    <location>
        <begin position="326"/>
        <end position="345"/>
    </location>
</feature>
<evidence type="ECO:0000313" key="9">
    <source>
        <dbReference type="Proteomes" id="UP000254919"/>
    </source>
</evidence>
<feature type="transmembrane region" description="Helical" evidence="6">
    <location>
        <begin position="418"/>
        <end position="438"/>
    </location>
</feature>
<feature type="transmembrane region" description="Helical" evidence="6">
    <location>
        <begin position="31"/>
        <end position="49"/>
    </location>
</feature>
<feature type="transmembrane region" description="Helical" evidence="6">
    <location>
        <begin position="69"/>
        <end position="89"/>
    </location>
</feature>
<dbReference type="Proteomes" id="UP000254919">
    <property type="component" value="Unassembled WGS sequence"/>
</dbReference>
<feature type="transmembrane region" description="Helical" evidence="6">
    <location>
        <begin position="383"/>
        <end position="406"/>
    </location>
</feature>
<keyword evidence="4 6" id="KW-1133">Transmembrane helix</keyword>
<dbReference type="GO" id="GO:0022857">
    <property type="term" value="F:transmembrane transporter activity"/>
    <property type="evidence" value="ECO:0007669"/>
    <property type="project" value="InterPro"/>
</dbReference>
<dbReference type="PANTHER" id="PTHR43791">
    <property type="entry name" value="PERMEASE-RELATED"/>
    <property type="match status" value="1"/>
</dbReference>
<dbReference type="GO" id="GO:0016020">
    <property type="term" value="C:membrane"/>
    <property type="evidence" value="ECO:0007669"/>
    <property type="project" value="UniProtKB-SubCell"/>
</dbReference>
<evidence type="ECO:0000259" key="7">
    <source>
        <dbReference type="PROSITE" id="PS50850"/>
    </source>
</evidence>
<dbReference type="InterPro" id="IPR020846">
    <property type="entry name" value="MFS_dom"/>
</dbReference>
<dbReference type="EMBL" id="UGVN01000001">
    <property type="protein sequence ID" value="SUE37303.1"/>
    <property type="molecule type" value="Genomic_DNA"/>
</dbReference>
<feature type="transmembrane region" description="Helical" evidence="6">
    <location>
        <begin position="295"/>
        <end position="314"/>
    </location>
</feature>
<dbReference type="FunFam" id="1.20.1250.20:FF:000018">
    <property type="entry name" value="MFS transporter permease"/>
    <property type="match status" value="1"/>
</dbReference>
<evidence type="ECO:0000256" key="1">
    <source>
        <dbReference type="ARBA" id="ARBA00004141"/>
    </source>
</evidence>
<sequence>MREAGIRQGKRGANQDRGSIVVHEKQVISKITRRLIPFLGIIYLIAYIDRQNVSYAKLQMVGALGLSEYAYGLGASLFFIGYFLFEVPSNIFLEKFGAPRWFARIMVTWGAVTIALAYTQGTTMFYILRFLLGVCEAGFFPGVLYLLTLWYPHEYRGRMVGSFMVFSAFANAIGAPIGGMLLDLDGLGGHQGWQWVFLVTGVPAIVMGIATLFYLDRGPQESRILSQEEKDWLARRLSDETQRMRKTEHKNPLAVLGDRRVLLMSLYYVAFPLGAYGLSYWLPTIVKGFGVSNTANGWINVIPWLLVALGLYAWPKFAAGKSPTAFIVIPALFGAACLVLSVYVPDNTLRFVFLCGAAVGIFAPQPVLWAIPSAFLTGASAAAGLAAINSVGNLGGFIAQNAIPWIRDSTGSNTTPMLFLAACLVVGALMTFLVMSVIRRHGVREIKVAEAAL</sequence>
<feature type="transmembrane region" description="Helical" evidence="6">
    <location>
        <begin position="351"/>
        <end position="371"/>
    </location>
</feature>
<dbReference type="SUPFAM" id="SSF103473">
    <property type="entry name" value="MFS general substrate transporter"/>
    <property type="match status" value="1"/>
</dbReference>
<protein>
    <submittedName>
        <fullName evidence="8">Inner membrane transport protein RhmT</fullName>
    </submittedName>
</protein>
<dbReference type="PROSITE" id="PS50850">
    <property type="entry name" value="MFS"/>
    <property type="match status" value="1"/>
</dbReference>
<keyword evidence="5 6" id="KW-0472">Membrane</keyword>
<keyword evidence="2" id="KW-0813">Transport</keyword>
<evidence type="ECO:0000256" key="2">
    <source>
        <dbReference type="ARBA" id="ARBA00022448"/>
    </source>
</evidence>
<evidence type="ECO:0000256" key="6">
    <source>
        <dbReference type="SAM" id="Phobius"/>
    </source>
</evidence>
<keyword evidence="3 6" id="KW-0812">Transmembrane</keyword>
<feature type="transmembrane region" description="Helical" evidence="6">
    <location>
        <begin position="194"/>
        <end position="215"/>
    </location>
</feature>
<feature type="transmembrane region" description="Helical" evidence="6">
    <location>
        <begin position="163"/>
        <end position="182"/>
    </location>
</feature>
<feature type="transmembrane region" description="Helical" evidence="6">
    <location>
        <begin position="126"/>
        <end position="151"/>
    </location>
</feature>
<evidence type="ECO:0000313" key="8">
    <source>
        <dbReference type="EMBL" id="SUE37303.1"/>
    </source>
</evidence>
<dbReference type="PANTHER" id="PTHR43791:SF36">
    <property type="entry name" value="TRANSPORTER, PUTATIVE (AFU_ORTHOLOGUE AFUA_6G08340)-RELATED"/>
    <property type="match status" value="1"/>
</dbReference>
<comment type="subcellular location">
    <subcellularLocation>
        <location evidence="1">Membrane</location>
        <topology evidence="1">Multi-pass membrane protein</topology>
    </subcellularLocation>
</comment>
<feature type="transmembrane region" description="Helical" evidence="6">
    <location>
        <begin position="261"/>
        <end position="283"/>
    </location>
</feature>
<reference evidence="8 9" key="1">
    <citation type="submission" date="2018-06" db="EMBL/GenBank/DDBJ databases">
        <authorList>
            <consortium name="Pathogen Informatics"/>
            <person name="Doyle S."/>
        </authorList>
    </citation>
    <scope>NUCLEOTIDE SEQUENCE [LARGE SCALE GENOMIC DNA]</scope>
    <source>
        <strain evidence="8 9">NCTC13291</strain>
    </source>
</reference>
<dbReference type="Gene3D" id="1.20.1250.20">
    <property type="entry name" value="MFS general substrate transporter like domains"/>
    <property type="match status" value="2"/>
</dbReference>
<feature type="transmembrane region" description="Helical" evidence="6">
    <location>
        <begin position="101"/>
        <end position="120"/>
    </location>
</feature>
<accession>A0A379MV35</accession>
<organism evidence="8 9">
    <name type="scientific">Roseomonas mucosa</name>
    <dbReference type="NCBI Taxonomy" id="207340"/>
    <lineage>
        <taxon>Bacteria</taxon>
        <taxon>Pseudomonadati</taxon>
        <taxon>Pseudomonadota</taxon>
        <taxon>Alphaproteobacteria</taxon>
        <taxon>Acetobacterales</taxon>
        <taxon>Roseomonadaceae</taxon>
        <taxon>Roseomonas</taxon>
    </lineage>
</organism>
<feature type="domain" description="Major facilitator superfamily (MFS) profile" evidence="7">
    <location>
        <begin position="35"/>
        <end position="439"/>
    </location>
</feature>
<evidence type="ECO:0000256" key="4">
    <source>
        <dbReference type="ARBA" id="ARBA00022989"/>
    </source>
</evidence>
<dbReference type="InterPro" id="IPR011701">
    <property type="entry name" value="MFS"/>
</dbReference>
<proteinExistence type="predicted"/>
<dbReference type="InterPro" id="IPR036259">
    <property type="entry name" value="MFS_trans_sf"/>
</dbReference>